<dbReference type="SMART" id="SM00387">
    <property type="entry name" value="HATPase_c"/>
    <property type="match status" value="1"/>
</dbReference>
<evidence type="ECO:0000256" key="10">
    <source>
        <dbReference type="ARBA" id="ARBA00022840"/>
    </source>
</evidence>
<keyword evidence="6" id="KW-0808">Transferase</keyword>
<feature type="transmembrane region" description="Helical" evidence="14">
    <location>
        <begin position="282"/>
        <end position="303"/>
    </location>
</feature>
<feature type="domain" description="Histidine kinase" evidence="15">
    <location>
        <begin position="373"/>
        <end position="597"/>
    </location>
</feature>
<dbReference type="NCBIfam" id="NF047496">
    <property type="entry name" value="HK_LIC11548"/>
    <property type="match status" value="1"/>
</dbReference>
<evidence type="ECO:0000313" key="18">
    <source>
        <dbReference type="Proteomes" id="UP000094669"/>
    </source>
</evidence>
<keyword evidence="5" id="KW-0597">Phosphoprotein</keyword>
<feature type="transmembrane region" description="Helical" evidence="14">
    <location>
        <begin position="18"/>
        <end position="37"/>
    </location>
</feature>
<dbReference type="EMBL" id="MCRM02000003">
    <property type="protein sequence ID" value="PNV76290.1"/>
    <property type="molecule type" value="Genomic_DNA"/>
</dbReference>
<dbReference type="PROSITE" id="PS50885">
    <property type="entry name" value="HAMP"/>
    <property type="match status" value="1"/>
</dbReference>
<feature type="transmembrane region" description="Helical" evidence="14">
    <location>
        <begin position="91"/>
        <end position="109"/>
    </location>
</feature>
<dbReference type="RefSeq" id="WP_010419404.1">
    <property type="nucleotide sequence ID" value="NZ_MCRM02000003.1"/>
</dbReference>
<organism evidence="17 18">
    <name type="scientific">Leptospira inadai serovar Lyme</name>
    <dbReference type="NCBI Taxonomy" id="293084"/>
    <lineage>
        <taxon>Bacteria</taxon>
        <taxon>Pseudomonadati</taxon>
        <taxon>Spirochaetota</taxon>
        <taxon>Spirochaetia</taxon>
        <taxon>Leptospirales</taxon>
        <taxon>Leptospiraceae</taxon>
        <taxon>Leptospira</taxon>
    </lineage>
</organism>
<accession>A0ABX4YMB1</accession>
<feature type="transmembrane region" description="Helical" evidence="14">
    <location>
        <begin position="49"/>
        <end position="70"/>
    </location>
</feature>
<dbReference type="Gene3D" id="3.30.565.10">
    <property type="entry name" value="Histidine kinase-like ATPase, C-terminal domain"/>
    <property type="match status" value="1"/>
</dbReference>
<dbReference type="InterPro" id="IPR036097">
    <property type="entry name" value="HisK_dim/P_sf"/>
</dbReference>
<dbReference type="SUPFAM" id="SSF47384">
    <property type="entry name" value="Homodimeric domain of signal transducing histidine kinase"/>
    <property type="match status" value="1"/>
</dbReference>
<dbReference type="InterPro" id="IPR003594">
    <property type="entry name" value="HATPase_dom"/>
</dbReference>
<proteinExistence type="predicted"/>
<keyword evidence="9" id="KW-0418">Kinase</keyword>
<evidence type="ECO:0000256" key="11">
    <source>
        <dbReference type="ARBA" id="ARBA00022989"/>
    </source>
</evidence>
<dbReference type="InterPro" id="IPR003661">
    <property type="entry name" value="HisK_dim/P_dom"/>
</dbReference>
<reference evidence="17" key="1">
    <citation type="submission" date="2018-01" db="EMBL/GenBank/DDBJ databases">
        <title>Genomic characterization of Leptospira inadai serogroup Lyme isolated from captured rat in Brazil and comparative analysis with human reference strain.</title>
        <authorList>
            <person name="Moreno L.Z."/>
            <person name="Loureiro A.P."/>
            <person name="Miraglia F."/>
            <person name="Kremer F.S."/>
            <person name="Eslabao M.R."/>
            <person name="Dellagostin O.A."/>
            <person name="Lilenbaum W."/>
            <person name="Moreno A.M."/>
        </authorList>
    </citation>
    <scope>NUCLEOTIDE SEQUENCE [LARGE SCALE GENOMIC DNA]</scope>
    <source>
        <strain evidence="17">M34/99</strain>
    </source>
</reference>
<evidence type="ECO:0000256" key="8">
    <source>
        <dbReference type="ARBA" id="ARBA00022741"/>
    </source>
</evidence>
<gene>
    <name evidence="17" type="ORF">BES34_004635</name>
</gene>
<evidence type="ECO:0000313" key="17">
    <source>
        <dbReference type="EMBL" id="PNV76290.1"/>
    </source>
</evidence>
<dbReference type="EC" id="2.7.13.3" evidence="3"/>
<keyword evidence="7 14" id="KW-0812">Transmembrane</keyword>
<comment type="subcellular location">
    <subcellularLocation>
        <location evidence="2">Cell membrane</location>
        <topology evidence="2">Multi-pass membrane protein</topology>
    </subcellularLocation>
</comment>
<dbReference type="PANTHER" id="PTHR45528:SF1">
    <property type="entry name" value="SENSOR HISTIDINE KINASE CPXA"/>
    <property type="match status" value="1"/>
</dbReference>
<keyword evidence="10" id="KW-0067">ATP-binding</keyword>
<dbReference type="CDD" id="cd00082">
    <property type="entry name" value="HisKA"/>
    <property type="match status" value="1"/>
</dbReference>
<keyword evidence="13 14" id="KW-0472">Membrane</keyword>
<dbReference type="InterPro" id="IPR050398">
    <property type="entry name" value="HssS/ArlS-like"/>
</dbReference>
<evidence type="ECO:0000256" key="2">
    <source>
        <dbReference type="ARBA" id="ARBA00004651"/>
    </source>
</evidence>
<dbReference type="PRINTS" id="PR00344">
    <property type="entry name" value="BCTRLSENSOR"/>
</dbReference>
<dbReference type="SUPFAM" id="SSF158472">
    <property type="entry name" value="HAMP domain-like"/>
    <property type="match status" value="1"/>
</dbReference>
<evidence type="ECO:0000256" key="13">
    <source>
        <dbReference type="ARBA" id="ARBA00023136"/>
    </source>
</evidence>
<dbReference type="Gene3D" id="6.10.340.10">
    <property type="match status" value="1"/>
</dbReference>
<evidence type="ECO:0000256" key="1">
    <source>
        <dbReference type="ARBA" id="ARBA00000085"/>
    </source>
</evidence>
<evidence type="ECO:0000256" key="3">
    <source>
        <dbReference type="ARBA" id="ARBA00012438"/>
    </source>
</evidence>
<keyword evidence="12" id="KW-0902">Two-component regulatory system</keyword>
<dbReference type="Pfam" id="PF00512">
    <property type="entry name" value="HisKA"/>
    <property type="match status" value="1"/>
</dbReference>
<keyword evidence="18" id="KW-1185">Reference proteome</keyword>
<evidence type="ECO:0000256" key="5">
    <source>
        <dbReference type="ARBA" id="ARBA00022553"/>
    </source>
</evidence>
<evidence type="ECO:0000259" key="16">
    <source>
        <dbReference type="PROSITE" id="PS50885"/>
    </source>
</evidence>
<keyword evidence="11 14" id="KW-1133">Transmembrane helix</keyword>
<evidence type="ECO:0000256" key="7">
    <source>
        <dbReference type="ARBA" id="ARBA00022692"/>
    </source>
</evidence>
<dbReference type="Gene3D" id="1.10.287.130">
    <property type="match status" value="1"/>
</dbReference>
<dbReference type="Pfam" id="PF02518">
    <property type="entry name" value="HATPase_c"/>
    <property type="match status" value="1"/>
</dbReference>
<dbReference type="InterPro" id="IPR004358">
    <property type="entry name" value="Sig_transdc_His_kin-like_C"/>
</dbReference>
<dbReference type="Pfam" id="PF00672">
    <property type="entry name" value="HAMP"/>
    <property type="match status" value="1"/>
</dbReference>
<comment type="catalytic activity">
    <reaction evidence="1">
        <text>ATP + protein L-histidine = ADP + protein N-phospho-L-histidine.</text>
        <dbReference type="EC" id="2.7.13.3"/>
    </reaction>
</comment>
<keyword evidence="4" id="KW-1003">Cell membrane</keyword>
<evidence type="ECO:0000256" key="6">
    <source>
        <dbReference type="ARBA" id="ARBA00022679"/>
    </source>
</evidence>
<evidence type="ECO:0000256" key="12">
    <source>
        <dbReference type="ARBA" id="ARBA00023012"/>
    </source>
</evidence>
<feature type="domain" description="HAMP" evidence="16">
    <location>
        <begin position="304"/>
        <end position="356"/>
    </location>
</feature>
<name>A0ABX4YMB1_9LEPT</name>
<dbReference type="SUPFAM" id="SSF55874">
    <property type="entry name" value="ATPase domain of HSP90 chaperone/DNA topoisomerase II/histidine kinase"/>
    <property type="match status" value="1"/>
</dbReference>
<sequence>MNLFPIRNEENRYYLRDLVILCGVIVVAIILAELLHFRRSDESTFVDRVLVYIYYTIPLFALALAISYLYRNKRNLETGRLRSSIRYRLSLAFLFVAMLPSIPVFFLSSNVTSRLFEGFYGLDIAQALDAGDYFITKEYQDDRKDLLIKAHLLQNLVKKENTNTSLLTLRAHELNLISNPGYYIGWYESETPIIENHSLRLPPSRSGFLPIDGESILENLSVSPTHSYYFLKVPSPDPAKYLLIGKRIFVGEEEKAYSILNTRKNYHKADLAKEKLPYELRITISLMIIVVFLLSIFFSLVFARKISRPIIDLANATQKVSLGDTDINLPLTEGGEIGALVESFNQMVKDLKSKNRELMHIQRVAAWKEVAQRMAHEIKNPLTPIQLSAERIRRKLDSSVPLPFHEIVNKGTETIVGQVKILQHLVNEFSEFARMPAPRLINQNLEPIILESEKLYEHTPGIQIELNLSKNLPEIFLDKKLFLGVMNNLFKNAVEAIERKKAKGELGTNAGRIRVSTKLERRIMRKSVVLTIEDNGTGISSEYRAKVFEPYYSTKEEHTSGIGLAIVQKTVIDHSGHISVDLSELGGCKFRIELPVA</sequence>
<dbReference type="Proteomes" id="UP000094669">
    <property type="component" value="Unassembled WGS sequence"/>
</dbReference>
<dbReference type="CDD" id="cd06225">
    <property type="entry name" value="HAMP"/>
    <property type="match status" value="1"/>
</dbReference>
<dbReference type="InterPro" id="IPR003660">
    <property type="entry name" value="HAMP_dom"/>
</dbReference>
<protein>
    <recommendedName>
        <fullName evidence="3">histidine kinase</fullName>
        <ecNumber evidence="3">2.7.13.3</ecNumber>
    </recommendedName>
</protein>
<dbReference type="InterPro" id="IPR036890">
    <property type="entry name" value="HATPase_C_sf"/>
</dbReference>
<evidence type="ECO:0000259" key="15">
    <source>
        <dbReference type="PROSITE" id="PS50109"/>
    </source>
</evidence>
<dbReference type="SMART" id="SM00388">
    <property type="entry name" value="HisKA"/>
    <property type="match status" value="1"/>
</dbReference>
<evidence type="ECO:0000256" key="4">
    <source>
        <dbReference type="ARBA" id="ARBA00022475"/>
    </source>
</evidence>
<dbReference type="SMART" id="SM00304">
    <property type="entry name" value="HAMP"/>
    <property type="match status" value="1"/>
</dbReference>
<comment type="caution">
    <text evidence="17">The sequence shown here is derived from an EMBL/GenBank/DDBJ whole genome shotgun (WGS) entry which is preliminary data.</text>
</comment>
<dbReference type="PROSITE" id="PS50109">
    <property type="entry name" value="HIS_KIN"/>
    <property type="match status" value="1"/>
</dbReference>
<keyword evidence="8" id="KW-0547">Nucleotide-binding</keyword>
<evidence type="ECO:0000256" key="14">
    <source>
        <dbReference type="SAM" id="Phobius"/>
    </source>
</evidence>
<evidence type="ECO:0000256" key="9">
    <source>
        <dbReference type="ARBA" id="ARBA00022777"/>
    </source>
</evidence>
<dbReference type="PANTHER" id="PTHR45528">
    <property type="entry name" value="SENSOR HISTIDINE KINASE CPXA"/>
    <property type="match status" value="1"/>
</dbReference>
<dbReference type="InterPro" id="IPR005467">
    <property type="entry name" value="His_kinase_dom"/>
</dbReference>